<comment type="subcellular location">
    <subcellularLocation>
        <location evidence="1">Nucleus</location>
    </subcellularLocation>
</comment>
<dbReference type="PANTHER" id="PTHR21654">
    <property type="entry name" value="FI21293P1"/>
    <property type="match status" value="1"/>
</dbReference>
<dbReference type="GeneID" id="113702359"/>
<evidence type="ECO:0000259" key="7">
    <source>
        <dbReference type="PROSITE" id="PS50090"/>
    </source>
</evidence>
<feature type="compositionally biased region" description="Basic and acidic residues" evidence="6">
    <location>
        <begin position="48"/>
        <end position="58"/>
    </location>
</feature>
<feature type="domain" description="Myb-like" evidence="7">
    <location>
        <begin position="364"/>
        <end position="428"/>
    </location>
</feature>
<feature type="region of interest" description="Disordered" evidence="6">
    <location>
        <begin position="191"/>
        <end position="216"/>
    </location>
</feature>
<proteinExistence type="predicted"/>
<evidence type="ECO:0000256" key="4">
    <source>
        <dbReference type="ARBA" id="ARBA00023163"/>
    </source>
</evidence>
<dbReference type="GO" id="GO:0003677">
    <property type="term" value="F:DNA binding"/>
    <property type="evidence" value="ECO:0007669"/>
    <property type="project" value="UniProtKB-KW"/>
</dbReference>
<evidence type="ECO:0000256" key="5">
    <source>
        <dbReference type="ARBA" id="ARBA00023242"/>
    </source>
</evidence>
<dbReference type="Gene3D" id="1.10.10.60">
    <property type="entry name" value="Homeodomain-like"/>
    <property type="match status" value="2"/>
</dbReference>
<keyword evidence="3" id="KW-0238">DNA-binding</keyword>
<dbReference type="GO" id="GO:0006355">
    <property type="term" value="P:regulation of DNA-templated transcription"/>
    <property type="evidence" value="ECO:0007669"/>
    <property type="project" value="UniProtKB-ARBA"/>
</dbReference>
<dbReference type="CDD" id="cd12203">
    <property type="entry name" value="GT1"/>
    <property type="match status" value="2"/>
</dbReference>
<feature type="compositionally biased region" description="Gly residues" evidence="6">
    <location>
        <begin position="31"/>
        <end position="43"/>
    </location>
</feature>
<dbReference type="SUPFAM" id="SSF46689">
    <property type="entry name" value="Homeodomain-like"/>
    <property type="match status" value="1"/>
</dbReference>
<accession>A0A6P6TMQ0</accession>
<keyword evidence="5" id="KW-0539">Nucleus</keyword>
<dbReference type="InterPro" id="IPR044822">
    <property type="entry name" value="Myb_DNA-bind_4"/>
</dbReference>
<evidence type="ECO:0000313" key="8">
    <source>
        <dbReference type="Proteomes" id="UP001652660"/>
    </source>
</evidence>
<dbReference type="Pfam" id="PF13837">
    <property type="entry name" value="Myb_DNA-bind_4"/>
    <property type="match status" value="2"/>
</dbReference>
<dbReference type="RefSeq" id="XP_027079330.2">
    <property type="nucleotide sequence ID" value="XM_027223529.2"/>
</dbReference>
<name>A0A6P6TMQ0_COFAR</name>
<protein>
    <submittedName>
        <fullName evidence="9">Trihelix transcription factor DF1-like</fullName>
    </submittedName>
</protein>
<evidence type="ECO:0000256" key="2">
    <source>
        <dbReference type="ARBA" id="ARBA00023015"/>
    </source>
</evidence>
<keyword evidence="2" id="KW-0805">Transcription regulation</keyword>
<feature type="region of interest" description="Disordered" evidence="6">
    <location>
        <begin position="29"/>
        <end position="58"/>
    </location>
</feature>
<dbReference type="SMART" id="SM00717">
    <property type="entry name" value="SANT"/>
    <property type="match status" value="2"/>
</dbReference>
<dbReference type="PANTHER" id="PTHR21654:SF14">
    <property type="entry name" value="TRIHELIX TRANSCRIPTION FACTOR GTL1-LIKE"/>
    <property type="match status" value="1"/>
</dbReference>
<feature type="region of interest" description="Disordered" evidence="6">
    <location>
        <begin position="486"/>
        <end position="543"/>
    </location>
</feature>
<feature type="compositionally biased region" description="Polar residues" evidence="6">
    <location>
        <begin position="322"/>
        <end position="335"/>
    </location>
</feature>
<evidence type="ECO:0000256" key="6">
    <source>
        <dbReference type="SAM" id="MobiDB-lite"/>
    </source>
</evidence>
<feature type="compositionally biased region" description="Acidic residues" evidence="6">
    <location>
        <begin position="503"/>
        <end position="527"/>
    </location>
</feature>
<reference evidence="8" key="1">
    <citation type="journal article" date="2025" name="Foods">
        <title>Unveiling the Microbial Signatures of Arabica Coffee Cherries: Insights into Ripeness Specific Diversity, Functional Traits, and Implications for Quality and Safety.</title>
        <authorList>
            <consortium name="RefSeq"/>
            <person name="Tenea G.N."/>
            <person name="Cifuentes V."/>
            <person name="Reyes P."/>
            <person name="Cevallos-Vallejos M."/>
        </authorList>
    </citation>
    <scope>NUCLEOTIDE SEQUENCE [LARGE SCALE GENOMIC DNA]</scope>
</reference>
<reference evidence="9" key="2">
    <citation type="submission" date="2025-08" db="UniProtKB">
        <authorList>
            <consortium name="RefSeq"/>
        </authorList>
    </citation>
    <scope>IDENTIFICATION</scope>
    <source>
        <tissue evidence="9">Leaves</tissue>
    </source>
</reference>
<keyword evidence="4" id="KW-0804">Transcription</keyword>
<keyword evidence="8" id="KW-1185">Reference proteome</keyword>
<feature type="region of interest" description="Disordered" evidence="6">
    <location>
        <begin position="315"/>
        <end position="335"/>
    </location>
</feature>
<dbReference type="InterPro" id="IPR001005">
    <property type="entry name" value="SANT/Myb"/>
</dbReference>
<dbReference type="InterPro" id="IPR009057">
    <property type="entry name" value="Homeodomain-like_sf"/>
</dbReference>
<dbReference type="Proteomes" id="UP001652660">
    <property type="component" value="Chromosome 7e"/>
</dbReference>
<gene>
    <name evidence="9" type="primary">LOC113702359</name>
</gene>
<evidence type="ECO:0000256" key="1">
    <source>
        <dbReference type="ARBA" id="ARBA00004123"/>
    </source>
</evidence>
<dbReference type="GO" id="GO:0005634">
    <property type="term" value="C:nucleus"/>
    <property type="evidence" value="ECO:0007669"/>
    <property type="project" value="UniProtKB-SubCell"/>
</dbReference>
<dbReference type="PROSITE" id="PS50090">
    <property type="entry name" value="MYB_LIKE"/>
    <property type="match status" value="2"/>
</dbReference>
<evidence type="ECO:0000313" key="9">
    <source>
        <dbReference type="RefSeq" id="XP_027079330.2"/>
    </source>
</evidence>
<feature type="domain" description="Myb-like" evidence="7">
    <location>
        <begin position="56"/>
        <end position="114"/>
    </location>
</feature>
<dbReference type="AlphaFoldDB" id="A0A6P6TMQ0"/>
<evidence type="ECO:0000256" key="3">
    <source>
        <dbReference type="ARBA" id="ARBA00023125"/>
    </source>
</evidence>
<sequence length="543" mass="60744">MLDNSGGAGGGGGGSGAALLEAAAEVMVGAENGGGAGEGGGGGGEEEERGKGEGGNRWPREETLALLKIRADMDLAFRDSTVKAPLWDEVSRKLGELGYHRSARKCKEKFENIFKYHKRTKECRSGRQNGKNYRFFEQLERFDNQPSLPSPPLSQIQTHVAETTKTTTIAAPTIIKVTSGSLDSMVPHPSENPNMEFVTPSTSTTSSSGRESEGSVKKKRKLSDYFEKLMKEILEKQENLQNQLLAALEKCERDRIAREEAWRLQQMDRIRKEQEYLANERAISAARDATVMAFLQKISEQAIPGQFAEAATPISEKHPDKQQVQTPGPFTPGTIENQELGTSIGRQEDMFDVDKRGNGFGESSIQATTSRWPKAEVEALVRLRTNLGMQFQDNGLKGPLWEEISSAMKKLGYDRSAKRCKEKWENINKYYKRVRESHKRRPESSKTCPYFHLLESIYEKKSKGVEQNSEWSGNNLEPEHILMQMMGQQEQQPQQHQQLTEDGGSENADENREDDAMEEEEENDNGDGYELVANHPSSVASME</sequence>
<dbReference type="OrthoDB" id="691673at2759"/>
<feature type="compositionally biased region" description="Low complexity" evidence="6">
    <location>
        <begin position="486"/>
        <end position="498"/>
    </location>
</feature>
<organism evidence="8 9">
    <name type="scientific">Coffea arabica</name>
    <name type="common">Arabian coffee</name>
    <dbReference type="NCBI Taxonomy" id="13443"/>
    <lineage>
        <taxon>Eukaryota</taxon>
        <taxon>Viridiplantae</taxon>
        <taxon>Streptophyta</taxon>
        <taxon>Embryophyta</taxon>
        <taxon>Tracheophyta</taxon>
        <taxon>Spermatophyta</taxon>
        <taxon>Magnoliopsida</taxon>
        <taxon>eudicotyledons</taxon>
        <taxon>Gunneridae</taxon>
        <taxon>Pentapetalae</taxon>
        <taxon>asterids</taxon>
        <taxon>lamiids</taxon>
        <taxon>Gentianales</taxon>
        <taxon>Rubiaceae</taxon>
        <taxon>Ixoroideae</taxon>
        <taxon>Gardenieae complex</taxon>
        <taxon>Bertiereae - Coffeeae clade</taxon>
        <taxon>Coffeeae</taxon>
        <taxon>Coffea</taxon>
    </lineage>
</organism>